<dbReference type="SUPFAM" id="SSF53732">
    <property type="entry name" value="Aconitase iron-sulfur domain"/>
    <property type="match status" value="1"/>
</dbReference>
<dbReference type="AlphaFoldDB" id="X1L1M5"/>
<protein>
    <submittedName>
        <fullName evidence="2">Uncharacterized protein</fullName>
    </submittedName>
</protein>
<keyword evidence="1" id="KW-0408">Iron</keyword>
<evidence type="ECO:0000256" key="1">
    <source>
        <dbReference type="ARBA" id="ARBA00023004"/>
    </source>
</evidence>
<dbReference type="Gene3D" id="3.30.499.10">
    <property type="entry name" value="Aconitase, domain 3"/>
    <property type="match status" value="1"/>
</dbReference>
<name>X1L1M5_9ZZZZ</name>
<dbReference type="GO" id="GO:0016829">
    <property type="term" value="F:lyase activity"/>
    <property type="evidence" value="ECO:0007669"/>
    <property type="project" value="UniProtKB-KW"/>
</dbReference>
<evidence type="ECO:0000313" key="2">
    <source>
        <dbReference type="EMBL" id="GAH96344.1"/>
    </source>
</evidence>
<dbReference type="PANTHER" id="PTHR43822:SF2">
    <property type="entry name" value="HOMOACONITASE, MITOCHONDRIAL"/>
    <property type="match status" value="1"/>
</dbReference>
<dbReference type="EMBL" id="BARV01000292">
    <property type="protein sequence ID" value="GAH96344.1"/>
    <property type="molecule type" value="Genomic_DNA"/>
</dbReference>
<organism evidence="2">
    <name type="scientific">marine sediment metagenome</name>
    <dbReference type="NCBI Taxonomy" id="412755"/>
    <lineage>
        <taxon>unclassified sequences</taxon>
        <taxon>metagenomes</taxon>
        <taxon>ecological metagenomes</taxon>
    </lineage>
</organism>
<gene>
    <name evidence="2" type="ORF">S06H3_01219</name>
</gene>
<reference evidence="2" key="1">
    <citation type="journal article" date="2014" name="Front. Microbiol.">
        <title>High frequency of phylogenetically diverse reductive dehalogenase-homologous genes in deep subseafloor sedimentary metagenomes.</title>
        <authorList>
            <person name="Kawai M."/>
            <person name="Futagami T."/>
            <person name="Toyoda A."/>
            <person name="Takaki Y."/>
            <person name="Nishi S."/>
            <person name="Hori S."/>
            <person name="Arai W."/>
            <person name="Tsubouchi T."/>
            <person name="Morono Y."/>
            <person name="Uchiyama I."/>
            <person name="Ito T."/>
            <person name="Fujiyama A."/>
            <person name="Inagaki F."/>
            <person name="Takami H."/>
        </authorList>
    </citation>
    <scope>NUCLEOTIDE SEQUENCE</scope>
    <source>
        <strain evidence="2">Expedition CK06-06</strain>
    </source>
</reference>
<dbReference type="GO" id="GO:0051536">
    <property type="term" value="F:iron-sulfur cluster binding"/>
    <property type="evidence" value="ECO:0007669"/>
    <property type="project" value="UniProtKB-KW"/>
</dbReference>
<comment type="caution">
    <text evidence="2">The sequence shown here is derived from an EMBL/GenBank/DDBJ whole genome shotgun (WGS) entry which is preliminary data.</text>
</comment>
<dbReference type="InterPro" id="IPR050067">
    <property type="entry name" value="IPM_dehydratase_rel_enz"/>
</dbReference>
<sequence>EAGAKNGIIGFDNTTKKYLDEHLKDKKDYTVFESDKDAEYLSVEEFDCSAIEPMVARIFSVIVIAIN</sequence>
<proteinExistence type="predicted"/>
<dbReference type="PANTHER" id="PTHR43822">
    <property type="entry name" value="HOMOACONITASE, MITOCHONDRIAL-RELATED"/>
    <property type="match status" value="1"/>
</dbReference>
<feature type="non-terminal residue" evidence="2">
    <location>
        <position position="1"/>
    </location>
</feature>
<dbReference type="GO" id="GO:0043436">
    <property type="term" value="P:oxoacid metabolic process"/>
    <property type="evidence" value="ECO:0007669"/>
    <property type="project" value="UniProtKB-ARBA"/>
</dbReference>
<dbReference type="InterPro" id="IPR036008">
    <property type="entry name" value="Aconitase_4Fe-4S_dom"/>
</dbReference>
<accession>X1L1M5</accession>
<dbReference type="GO" id="GO:0046872">
    <property type="term" value="F:metal ion binding"/>
    <property type="evidence" value="ECO:0007669"/>
    <property type="project" value="UniProtKB-KW"/>
</dbReference>
<dbReference type="InterPro" id="IPR015931">
    <property type="entry name" value="Acnase/IPM_dHydase_lsu_aba_1/3"/>
</dbReference>